<dbReference type="GO" id="GO:0005829">
    <property type="term" value="C:cytosol"/>
    <property type="evidence" value="ECO:0007669"/>
    <property type="project" value="TreeGrafter"/>
</dbReference>
<dbReference type="GO" id="GO:0000287">
    <property type="term" value="F:magnesium ion binding"/>
    <property type="evidence" value="ECO:0007669"/>
    <property type="project" value="UniProtKB-UniRule"/>
</dbReference>
<keyword evidence="3 9" id="KW-0479">Metal-binding</keyword>
<organism evidence="10 11">
    <name type="scientific">Candidatus Limisoma intestinavium</name>
    <dbReference type="NCBI Taxonomy" id="2840856"/>
    <lineage>
        <taxon>Bacteria</taxon>
        <taxon>Pseudomonadati</taxon>
        <taxon>Bacteroidota</taxon>
        <taxon>Bacteroidia</taxon>
        <taxon>Bacteroidales</taxon>
        <taxon>Candidatus Limisoma</taxon>
    </lineage>
</organism>
<evidence type="ECO:0000256" key="6">
    <source>
        <dbReference type="ARBA" id="ARBA00022840"/>
    </source>
</evidence>
<evidence type="ECO:0000313" key="10">
    <source>
        <dbReference type="EMBL" id="HIU38522.1"/>
    </source>
</evidence>
<comment type="function">
    <text evidence="9">Catalyzes a mechanistically unusual reaction, the ATP-dependent insertion of CO2 between the N7 and N8 nitrogen atoms of 7,8-diaminopelargonic acid (DAPA, also called 7,8-diammoniononanoate) to form a ureido ring.</text>
</comment>
<keyword evidence="6 9" id="KW-0067">ATP-binding</keyword>
<evidence type="ECO:0000256" key="7">
    <source>
        <dbReference type="ARBA" id="ARBA00022842"/>
    </source>
</evidence>
<comment type="pathway">
    <text evidence="9">Cofactor biosynthesis; biotin biosynthesis; biotin from 7,8-diaminononanoate: step 1/2.</text>
</comment>
<dbReference type="NCBIfam" id="TIGR00347">
    <property type="entry name" value="bioD"/>
    <property type="match status" value="1"/>
</dbReference>
<evidence type="ECO:0000256" key="5">
    <source>
        <dbReference type="ARBA" id="ARBA00022756"/>
    </source>
</evidence>
<keyword evidence="1 9" id="KW-0963">Cytoplasm</keyword>
<dbReference type="EMBL" id="DVMS01000067">
    <property type="protein sequence ID" value="HIU38522.1"/>
    <property type="molecule type" value="Genomic_DNA"/>
</dbReference>
<evidence type="ECO:0000256" key="8">
    <source>
        <dbReference type="ARBA" id="ARBA00047386"/>
    </source>
</evidence>
<comment type="subcellular location">
    <subcellularLocation>
        <location evidence="9">Cytoplasm</location>
    </subcellularLocation>
</comment>
<accession>A0A9D1IJN0</accession>
<feature type="binding site" evidence="9">
    <location>
        <position position="50"/>
    </location>
    <ligand>
        <name>ATP</name>
        <dbReference type="ChEBI" id="CHEBI:30616"/>
    </ligand>
</feature>
<dbReference type="Gene3D" id="3.40.50.300">
    <property type="entry name" value="P-loop containing nucleotide triphosphate hydrolases"/>
    <property type="match status" value="1"/>
</dbReference>
<feature type="binding site" evidence="9">
    <location>
        <position position="50"/>
    </location>
    <ligand>
        <name>Mg(2+)</name>
        <dbReference type="ChEBI" id="CHEBI:18420"/>
    </ligand>
</feature>
<feature type="binding site" evidence="9">
    <location>
        <position position="115"/>
    </location>
    <ligand>
        <name>Mg(2+)</name>
        <dbReference type="ChEBI" id="CHEBI:18420"/>
    </ligand>
</feature>
<feature type="active site" evidence="9">
    <location>
        <position position="38"/>
    </location>
</feature>
<sequence length="214" mass="24054">MKKIIFVSGIGTNVGKSYATGWLANHLIAKGEKVITMKMIQTGNIGYSEDIEIHRKVMHLPLLPIDTDFTTAPIIMTYPASPHLAARIDKREIDLSLIDKSTNKLFADYDTILMEGAGGIMVPITENYLTIDYIHEKKLPLAIVTNGQLGSINHTLLTIEAAHSRGIDISYLIYNPYFDEDATIAAETQAYFSQLMKHRFPDIQYIIMNNEHNK</sequence>
<keyword evidence="2 9" id="KW-0436">Ligase</keyword>
<dbReference type="GO" id="GO:0004141">
    <property type="term" value="F:dethiobiotin synthase activity"/>
    <property type="evidence" value="ECO:0007669"/>
    <property type="project" value="UniProtKB-UniRule"/>
</dbReference>
<feature type="binding site" evidence="9">
    <location>
        <position position="42"/>
    </location>
    <ligand>
        <name>substrate</name>
    </ligand>
</feature>
<feature type="binding site" evidence="9">
    <location>
        <begin position="115"/>
        <end position="118"/>
    </location>
    <ligand>
        <name>ATP</name>
        <dbReference type="ChEBI" id="CHEBI:30616"/>
    </ligand>
</feature>
<dbReference type="GO" id="GO:0009102">
    <property type="term" value="P:biotin biosynthetic process"/>
    <property type="evidence" value="ECO:0007669"/>
    <property type="project" value="UniProtKB-UniRule"/>
</dbReference>
<protein>
    <recommendedName>
        <fullName evidence="9">ATP-dependent dethiobiotin synthetase BioD</fullName>
        <ecNumber evidence="9">6.3.3.3</ecNumber>
    </recommendedName>
    <alternativeName>
        <fullName evidence="9">DTB synthetase</fullName>
        <shortName evidence="9">DTBS</shortName>
    </alternativeName>
    <alternativeName>
        <fullName evidence="9">Dethiobiotin synthase</fullName>
    </alternativeName>
</protein>
<comment type="subunit">
    <text evidence="9">Homodimer.</text>
</comment>
<comment type="caution">
    <text evidence="10">The sequence shown here is derived from an EMBL/GenBank/DDBJ whole genome shotgun (WGS) entry which is preliminary data.</text>
</comment>
<dbReference type="GO" id="GO:0005524">
    <property type="term" value="F:ATP binding"/>
    <property type="evidence" value="ECO:0007669"/>
    <property type="project" value="UniProtKB-UniRule"/>
</dbReference>
<reference evidence="10" key="2">
    <citation type="journal article" date="2021" name="PeerJ">
        <title>Extensive microbial diversity within the chicken gut microbiome revealed by metagenomics and culture.</title>
        <authorList>
            <person name="Gilroy R."/>
            <person name="Ravi A."/>
            <person name="Getino M."/>
            <person name="Pursley I."/>
            <person name="Horton D.L."/>
            <person name="Alikhan N.F."/>
            <person name="Baker D."/>
            <person name="Gharbi K."/>
            <person name="Hall N."/>
            <person name="Watson M."/>
            <person name="Adriaenssens E.M."/>
            <person name="Foster-Nyarko E."/>
            <person name="Jarju S."/>
            <person name="Secka A."/>
            <person name="Antonio M."/>
            <person name="Oren A."/>
            <person name="Chaudhuri R.R."/>
            <person name="La Ragione R."/>
            <person name="Hildebrand F."/>
            <person name="Pallen M.J."/>
        </authorList>
    </citation>
    <scope>NUCLEOTIDE SEQUENCE</scope>
    <source>
        <strain evidence="10">17073</strain>
    </source>
</reference>
<keyword evidence="4 9" id="KW-0547">Nucleotide-binding</keyword>
<keyword evidence="7 9" id="KW-0460">Magnesium</keyword>
<dbReference type="PANTHER" id="PTHR43210">
    <property type="entry name" value="DETHIOBIOTIN SYNTHETASE"/>
    <property type="match status" value="1"/>
</dbReference>
<evidence type="ECO:0000256" key="2">
    <source>
        <dbReference type="ARBA" id="ARBA00022598"/>
    </source>
</evidence>
<evidence type="ECO:0000256" key="4">
    <source>
        <dbReference type="ARBA" id="ARBA00022741"/>
    </source>
</evidence>
<gene>
    <name evidence="9 10" type="primary">bioD</name>
    <name evidence="10" type="ORF">IAD18_02505</name>
</gene>
<comment type="catalytic activity">
    <reaction evidence="9">
        <text>(7R,8S)-7,8-diammoniononanoate + CO2 + ATP = (4R,5S)-dethiobiotin + ADP + phosphate + 3 H(+)</text>
        <dbReference type="Rhea" id="RHEA:15805"/>
        <dbReference type="ChEBI" id="CHEBI:15378"/>
        <dbReference type="ChEBI" id="CHEBI:16526"/>
        <dbReference type="ChEBI" id="CHEBI:30616"/>
        <dbReference type="ChEBI" id="CHEBI:43474"/>
        <dbReference type="ChEBI" id="CHEBI:149469"/>
        <dbReference type="ChEBI" id="CHEBI:149473"/>
        <dbReference type="ChEBI" id="CHEBI:456216"/>
        <dbReference type="EC" id="6.3.3.3"/>
    </reaction>
</comment>
<comment type="similarity">
    <text evidence="9">Belongs to the dethiobiotin synthetase family.</text>
</comment>
<dbReference type="CDD" id="cd03109">
    <property type="entry name" value="DTBS"/>
    <property type="match status" value="1"/>
</dbReference>
<reference evidence="10" key="1">
    <citation type="submission" date="2020-10" db="EMBL/GenBank/DDBJ databases">
        <authorList>
            <person name="Gilroy R."/>
        </authorList>
    </citation>
    <scope>NUCLEOTIDE SEQUENCE</scope>
    <source>
        <strain evidence="10">17073</strain>
    </source>
</reference>
<evidence type="ECO:0000256" key="1">
    <source>
        <dbReference type="ARBA" id="ARBA00022490"/>
    </source>
</evidence>
<dbReference type="Pfam" id="PF13500">
    <property type="entry name" value="AAA_26"/>
    <property type="match status" value="1"/>
</dbReference>
<dbReference type="Proteomes" id="UP000824076">
    <property type="component" value="Unassembled WGS sequence"/>
</dbReference>
<feature type="binding site" evidence="9">
    <location>
        <position position="17"/>
    </location>
    <ligand>
        <name>Mg(2+)</name>
        <dbReference type="ChEBI" id="CHEBI:18420"/>
    </ligand>
</feature>
<dbReference type="PANTHER" id="PTHR43210:SF2">
    <property type="entry name" value="ATP-DEPENDENT DETHIOBIOTIN SYNTHETASE BIOD 2"/>
    <property type="match status" value="1"/>
</dbReference>
<proteinExistence type="inferred from homology"/>
<comment type="catalytic activity">
    <reaction evidence="8">
        <text>(7R,8S)-8-amino-7-(carboxyamino)nonanoate + ATP = (4R,5S)-dethiobiotin + ADP + phosphate + H(+)</text>
        <dbReference type="Rhea" id="RHEA:63684"/>
        <dbReference type="ChEBI" id="CHEBI:15378"/>
        <dbReference type="ChEBI" id="CHEBI:30616"/>
        <dbReference type="ChEBI" id="CHEBI:43474"/>
        <dbReference type="ChEBI" id="CHEBI:149470"/>
        <dbReference type="ChEBI" id="CHEBI:149473"/>
        <dbReference type="ChEBI" id="CHEBI:456216"/>
    </reaction>
</comment>
<dbReference type="InterPro" id="IPR004472">
    <property type="entry name" value="DTB_synth_BioD"/>
</dbReference>
<comment type="cofactor">
    <cofactor evidence="9">
        <name>Mg(2+)</name>
        <dbReference type="ChEBI" id="CHEBI:18420"/>
    </cofactor>
</comment>
<keyword evidence="5 9" id="KW-0093">Biotin biosynthesis</keyword>
<dbReference type="InterPro" id="IPR027417">
    <property type="entry name" value="P-loop_NTPase"/>
</dbReference>
<name>A0A9D1IJN0_9BACT</name>
<evidence type="ECO:0000313" key="11">
    <source>
        <dbReference type="Proteomes" id="UP000824076"/>
    </source>
</evidence>
<dbReference type="AlphaFoldDB" id="A0A9D1IJN0"/>
<dbReference type="PIRSF" id="PIRSF006755">
    <property type="entry name" value="DTB_synth"/>
    <property type="match status" value="1"/>
</dbReference>
<dbReference type="HAMAP" id="MF_00336">
    <property type="entry name" value="BioD"/>
    <property type="match status" value="1"/>
</dbReference>
<evidence type="ECO:0000256" key="3">
    <source>
        <dbReference type="ARBA" id="ARBA00022723"/>
    </source>
</evidence>
<evidence type="ECO:0000256" key="9">
    <source>
        <dbReference type="HAMAP-Rule" id="MF_00336"/>
    </source>
</evidence>
<comment type="caution">
    <text evidence="9">Lacks conserved residue(s) required for the propagation of feature annotation.</text>
</comment>
<dbReference type="EC" id="6.3.3.3" evidence="9"/>
<feature type="binding site" evidence="9">
    <location>
        <begin position="13"/>
        <end position="18"/>
    </location>
    <ligand>
        <name>ATP</name>
        <dbReference type="ChEBI" id="CHEBI:30616"/>
    </ligand>
</feature>
<dbReference type="SUPFAM" id="SSF52540">
    <property type="entry name" value="P-loop containing nucleoside triphosphate hydrolases"/>
    <property type="match status" value="1"/>
</dbReference>